<feature type="region of interest" description="Disordered" evidence="1">
    <location>
        <begin position="53"/>
        <end position="72"/>
    </location>
</feature>
<keyword evidence="2" id="KW-0812">Transmembrane</keyword>
<evidence type="ECO:0000313" key="4">
    <source>
        <dbReference type="Proteomes" id="UP001432027"/>
    </source>
</evidence>
<keyword evidence="4" id="KW-1185">Reference proteome</keyword>
<organism evidence="3 4">
    <name type="scientific">Pristionchus entomophagus</name>
    <dbReference type="NCBI Taxonomy" id="358040"/>
    <lineage>
        <taxon>Eukaryota</taxon>
        <taxon>Metazoa</taxon>
        <taxon>Ecdysozoa</taxon>
        <taxon>Nematoda</taxon>
        <taxon>Chromadorea</taxon>
        <taxon>Rhabditida</taxon>
        <taxon>Rhabditina</taxon>
        <taxon>Diplogasteromorpha</taxon>
        <taxon>Diplogasteroidea</taxon>
        <taxon>Neodiplogasteridae</taxon>
        <taxon>Pristionchus</taxon>
    </lineage>
</organism>
<gene>
    <name evidence="3" type="ORF">PENTCL1PPCAC_28164</name>
</gene>
<feature type="compositionally biased region" description="Basic and acidic residues" evidence="1">
    <location>
        <begin position="53"/>
        <end position="68"/>
    </location>
</feature>
<keyword evidence="2" id="KW-0472">Membrane</keyword>
<dbReference type="AlphaFoldDB" id="A0AAV5UG31"/>
<feature type="transmembrane region" description="Helical" evidence="2">
    <location>
        <begin position="25"/>
        <end position="46"/>
    </location>
</feature>
<evidence type="ECO:0000313" key="3">
    <source>
        <dbReference type="EMBL" id="GMT05990.1"/>
    </source>
</evidence>
<keyword evidence="2" id="KW-1133">Transmembrane helix</keyword>
<protein>
    <recommendedName>
        <fullName evidence="5">G protein-coupled receptor</fullName>
    </recommendedName>
</protein>
<evidence type="ECO:0008006" key="5">
    <source>
        <dbReference type="Google" id="ProtNLM"/>
    </source>
</evidence>
<sequence>GFSAVIYLHLRSRRDVTHRRAHFHLYPYLLLLVLLPIIADALRLIAASRPCTADDERARDESESDQKEQQVVSEVDQTFFRRCGIDSCC</sequence>
<evidence type="ECO:0000256" key="2">
    <source>
        <dbReference type="SAM" id="Phobius"/>
    </source>
</evidence>
<feature type="non-terminal residue" evidence="3">
    <location>
        <position position="1"/>
    </location>
</feature>
<dbReference type="Proteomes" id="UP001432027">
    <property type="component" value="Unassembled WGS sequence"/>
</dbReference>
<reference evidence="3" key="1">
    <citation type="submission" date="2023-10" db="EMBL/GenBank/DDBJ databases">
        <title>Genome assembly of Pristionchus species.</title>
        <authorList>
            <person name="Yoshida K."/>
            <person name="Sommer R.J."/>
        </authorList>
    </citation>
    <scope>NUCLEOTIDE SEQUENCE</scope>
    <source>
        <strain evidence="3">RS0144</strain>
    </source>
</reference>
<accession>A0AAV5UG31</accession>
<dbReference type="EMBL" id="BTSX01000006">
    <property type="protein sequence ID" value="GMT05990.1"/>
    <property type="molecule type" value="Genomic_DNA"/>
</dbReference>
<comment type="caution">
    <text evidence="3">The sequence shown here is derived from an EMBL/GenBank/DDBJ whole genome shotgun (WGS) entry which is preliminary data.</text>
</comment>
<name>A0AAV5UG31_9BILA</name>
<proteinExistence type="predicted"/>
<evidence type="ECO:0000256" key="1">
    <source>
        <dbReference type="SAM" id="MobiDB-lite"/>
    </source>
</evidence>